<feature type="domain" description="Zn(2)-C6 fungal-type" evidence="7">
    <location>
        <begin position="11"/>
        <end position="42"/>
    </location>
</feature>
<dbReference type="SUPFAM" id="SSF57701">
    <property type="entry name" value="Zn2/Cys6 DNA-binding domain"/>
    <property type="match status" value="1"/>
</dbReference>
<keyword evidence="5" id="KW-0539">Nucleus</keyword>
<evidence type="ECO:0000256" key="2">
    <source>
        <dbReference type="ARBA" id="ARBA00023015"/>
    </source>
</evidence>
<keyword evidence="6" id="KW-0175">Coiled coil</keyword>
<dbReference type="AlphaFoldDB" id="A0A0V1PR92"/>
<dbReference type="RefSeq" id="XP_015464792.1">
    <property type="nucleotide sequence ID" value="XM_015614375.1"/>
</dbReference>
<dbReference type="CDD" id="cd12148">
    <property type="entry name" value="fungal_TF_MHR"/>
    <property type="match status" value="1"/>
</dbReference>
<keyword evidence="4" id="KW-0804">Transcription</keyword>
<dbReference type="GO" id="GO:0045944">
    <property type="term" value="P:positive regulation of transcription by RNA polymerase II"/>
    <property type="evidence" value="ECO:0007669"/>
    <property type="project" value="TreeGrafter"/>
</dbReference>
<reference evidence="8 9" key="1">
    <citation type="submission" date="2015-11" db="EMBL/GenBank/DDBJ databases">
        <title>The genome of Debaryomyces fabryi.</title>
        <authorList>
            <person name="Tafer H."/>
            <person name="Lopandic K."/>
        </authorList>
    </citation>
    <scope>NUCLEOTIDE SEQUENCE [LARGE SCALE GENOMIC DNA]</scope>
    <source>
        <strain evidence="8 9">CBS 789</strain>
    </source>
</reference>
<dbReference type="InterPro" id="IPR007219">
    <property type="entry name" value="XnlR_reg_dom"/>
</dbReference>
<dbReference type="GO" id="GO:0000981">
    <property type="term" value="F:DNA-binding transcription factor activity, RNA polymerase II-specific"/>
    <property type="evidence" value="ECO:0007669"/>
    <property type="project" value="InterPro"/>
</dbReference>
<dbReference type="InterPro" id="IPR036864">
    <property type="entry name" value="Zn2-C6_fun-type_DNA-bd_sf"/>
</dbReference>
<dbReference type="SMART" id="SM00066">
    <property type="entry name" value="GAL4"/>
    <property type="match status" value="1"/>
</dbReference>
<sequence length="533" mass="61532">MNKKRNRQILVCANCHKKKRKCDRELPCSSCIRLSIESSCSYFTPKRQHVVDDKLNATHGFSEQNRTGINNNLNENRVGEHREDLNGRVETLNKKVRELEALLTTSTRDKNQKPRDLLLSFRYGDTSTQKVEGSSKSIYLNSKGIEGFVGFNPVQLDNQTINFLNTFNTNSNVPVSPYGPLRYLILIKQDPTGILISNYLRSPSLRNFEHFSSPHVADLDKLEEKSRHFYGDSYIKKIGKDHTPNDIIEVKNAISKFGLSRGISLSIAQPENERNLLDKVKLVLPNKKTVNLLINLFFEVLYPHFPILDETTFRSDILAIFDGEINNSQINKIETIKIRNRQDVAVIATLLMLMRLSYLSLFNNDARKNESLLNSENDSLDIRNKKYLLQNPVQLEVINVAKLCIRELDLISLPNLAIFQASLMMQIYQTYSPEEDTFIRTESPVSIGNLYQMANSLFLNRDPDYILYYADRRMDEKMKTLSRRLWYFLITLDIEDSIIYGTQIYTVEVNYDTKIPTVPKKNSDSLMDKETEI</sequence>
<dbReference type="PANTHER" id="PTHR31069:SF12">
    <property type="entry name" value="TRANSCRIPTION FACTOR DOMAIN-CONTAINING PROTEIN"/>
    <property type="match status" value="1"/>
</dbReference>
<evidence type="ECO:0000313" key="9">
    <source>
        <dbReference type="Proteomes" id="UP000054251"/>
    </source>
</evidence>
<dbReference type="CDD" id="cd00067">
    <property type="entry name" value="GAL4"/>
    <property type="match status" value="1"/>
</dbReference>
<comment type="caution">
    <text evidence="8">The sequence shown here is derived from an EMBL/GenBank/DDBJ whole genome shotgun (WGS) entry which is preliminary data.</text>
</comment>
<gene>
    <name evidence="8" type="ORF">AC631_05546</name>
</gene>
<proteinExistence type="predicted"/>
<evidence type="ECO:0000256" key="5">
    <source>
        <dbReference type="ARBA" id="ARBA00023242"/>
    </source>
</evidence>
<feature type="coiled-coil region" evidence="6">
    <location>
        <begin position="82"/>
        <end position="109"/>
    </location>
</feature>
<dbReference type="EMBL" id="LMYN01000227">
    <property type="protein sequence ID" value="KRZ98689.1"/>
    <property type="molecule type" value="Genomic_DNA"/>
</dbReference>
<dbReference type="Pfam" id="PF00172">
    <property type="entry name" value="Zn_clus"/>
    <property type="match status" value="1"/>
</dbReference>
<dbReference type="PROSITE" id="PS00463">
    <property type="entry name" value="ZN2_CY6_FUNGAL_1"/>
    <property type="match status" value="1"/>
</dbReference>
<dbReference type="OrthoDB" id="4026483at2759"/>
<dbReference type="GO" id="GO:0005634">
    <property type="term" value="C:nucleus"/>
    <property type="evidence" value="ECO:0007669"/>
    <property type="project" value="TreeGrafter"/>
</dbReference>
<feature type="non-terminal residue" evidence="8">
    <location>
        <position position="533"/>
    </location>
</feature>
<dbReference type="InterPro" id="IPR050675">
    <property type="entry name" value="OAF3"/>
</dbReference>
<dbReference type="GO" id="GO:0008270">
    <property type="term" value="F:zinc ion binding"/>
    <property type="evidence" value="ECO:0007669"/>
    <property type="project" value="InterPro"/>
</dbReference>
<dbReference type="GO" id="GO:0006351">
    <property type="term" value="P:DNA-templated transcription"/>
    <property type="evidence" value="ECO:0007669"/>
    <property type="project" value="InterPro"/>
</dbReference>
<dbReference type="GO" id="GO:0000978">
    <property type="term" value="F:RNA polymerase II cis-regulatory region sequence-specific DNA binding"/>
    <property type="evidence" value="ECO:0007669"/>
    <property type="project" value="TreeGrafter"/>
</dbReference>
<dbReference type="Pfam" id="PF04082">
    <property type="entry name" value="Fungal_trans"/>
    <property type="match status" value="1"/>
</dbReference>
<evidence type="ECO:0000256" key="4">
    <source>
        <dbReference type="ARBA" id="ARBA00023163"/>
    </source>
</evidence>
<evidence type="ECO:0000256" key="3">
    <source>
        <dbReference type="ARBA" id="ARBA00023125"/>
    </source>
</evidence>
<name>A0A0V1PR92_9ASCO</name>
<evidence type="ECO:0000313" key="8">
    <source>
        <dbReference type="EMBL" id="KRZ98689.1"/>
    </source>
</evidence>
<evidence type="ECO:0000256" key="1">
    <source>
        <dbReference type="ARBA" id="ARBA00022723"/>
    </source>
</evidence>
<protein>
    <recommendedName>
        <fullName evidence="7">Zn(2)-C6 fungal-type domain-containing protein</fullName>
    </recommendedName>
</protein>
<dbReference type="Gene3D" id="4.10.240.10">
    <property type="entry name" value="Zn(2)-C6 fungal-type DNA-binding domain"/>
    <property type="match status" value="1"/>
</dbReference>
<dbReference type="PANTHER" id="PTHR31069">
    <property type="entry name" value="OLEATE-ACTIVATED TRANSCRIPTION FACTOR 1-RELATED"/>
    <property type="match status" value="1"/>
</dbReference>
<dbReference type="GeneID" id="26842555"/>
<dbReference type="InterPro" id="IPR001138">
    <property type="entry name" value="Zn2Cys6_DnaBD"/>
</dbReference>
<evidence type="ECO:0000256" key="6">
    <source>
        <dbReference type="SAM" id="Coils"/>
    </source>
</evidence>
<dbReference type="PROSITE" id="PS50048">
    <property type="entry name" value="ZN2_CY6_FUNGAL_2"/>
    <property type="match status" value="1"/>
</dbReference>
<keyword evidence="3" id="KW-0238">DNA-binding</keyword>
<evidence type="ECO:0000259" key="7">
    <source>
        <dbReference type="PROSITE" id="PS50048"/>
    </source>
</evidence>
<keyword evidence="2" id="KW-0805">Transcription regulation</keyword>
<keyword evidence="1" id="KW-0479">Metal-binding</keyword>
<dbReference type="Proteomes" id="UP000054251">
    <property type="component" value="Unassembled WGS sequence"/>
</dbReference>
<organism evidence="8 9">
    <name type="scientific">Debaryomyces fabryi</name>
    <dbReference type="NCBI Taxonomy" id="58627"/>
    <lineage>
        <taxon>Eukaryota</taxon>
        <taxon>Fungi</taxon>
        <taxon>Dikarya</taxon>
        <taxon>Ascomycota</taxon>
        <taxon>Saccharomycotina</taxon>
        <taxon>Pichiomycetes</taxon>
        <taxon>Debaryomycetaceae</taxon>
        <taxon>Debaryomyces</taxon>
    </lineage>
</organism>
<accession>A0A0V1PR92</accession>
<keyword evidence="9" id="KW-1185">Reference proteome</keyword>